<dbReference type="SUPFAM" id="SSF50978">
    <property type="entry name" value="WD40 repeat-like"/>
    <property type="match status" value="1"/>
</dbReference>
<dbReference type="FunFam" id="2.130.10.10:FF:001007">
    <property type="entry name" value="THO complex subunit 3"/>
    <property type="match status" value="1"/>
</dbReference>
<dbReference type="AlphaFoldDB" id="A0AA89BTL2"/>
<dbReference type="InterPro" id="IPR036322">
    <property type="entry name" value="WD40_repeat_dom_sf"/>
</dbReference>
<evidence type="ECO:0008006" key="7">
    <source>
        <dbReference type="Google" id="ProtNLM"/>
    </source>
</evidence>
<dbReference type="GO" id="GO:0000445">
    <property type="term" value="C:THO complex part of transcription export complex"/>
    <property type="evidence" value="ECO:0007669"/>
    <property type="project" value="TreeGrafter"/>
</dbReference>
<dbReference type="Gene3D" id="2.130.10.10">
    <property type="entry name" value="YVTN repeat-like/Quinoprotein amine dehydrogenase"/>
    <property type="match status" value="2"/>
</dbReference>
<dbReference type="CDD" id="cd00200">
    <property type="entry name" value="WD40"/>
    <property type="match status" value="1"/>
</dbReference>
<accession>A0AA89BTL2</accession>
<evidence type="ECO:0000256" key="3">
    <source>
        <dbReference type="ARBA" id="ARBA00046343"/>
    </source>
</evidence>
<dbReference type="SMART" id="SM00320">
    <property type="entry name" value="WD40"/>
    <property type="match status" value="7"/>
</dbReference>
<dbReference type="FunFam" id="2.130.10.10:FF:000300">
    <property type="entry name" value="THO complex subunit 3"/>
    <property type="match status" value="1"/>
</dbReference>
<name>A0AA89BTL2_PINIB</name>
<dbReference type="PRINTS" id="PR00320">
    <property type="entry name" value="GPROTEINBRPT"/>
</dbReference>
<dbReference type="EMBL" id="VSWD01000008">
    <property type="protein sequence ID" value="KAK3095340.1"/>
    <property type="molecule type" value="Genomic_DNA"/>
</dbReference>
<dbReference type="GO" id="GO:0006406">
    <property type="term" value="P:mRNA export from nucleus"/>
    <property type="evidence" value="ECO:0007669"/>
    <property type="project" value="InterPro"/>
</dbReference>
<sequence length="322" mass="36251">MATYLENMRKHFQSNNRVREQYQTHSAKVHSVAWNCDGRRLASGSFDKTVNVYVLDNDRDRLSRDLTFKGHSDSVDQLCWHPKHSDLLATASGDKTVRIWDARANKSVATINTKGENINICWSPDGSTLSVGNKDDLLTFIDVKSHKTKAEEQFKFEVNEISWNTDGDLFFLTSGQGSIHIFSYPDLKLQYTIQAHPANCICIEFDPKGKYFATGSADALVSIWDVGELVCVRTLTRLEWPVRTLSFSHDGKMLASASEDLIIDIAEVESGEKISEITCQAPTFTVAWHPKRPLLAFACDDRDNYERDAGNVKVYGFPGENT</sequence>
<organism evidence="5 6">
    <name type="scientific">Pinctada imbricata</name>
    <name type="common">Atlantic pearl-oyster</name>
    <name type="synonym">Pinctada martensii</name>
    <dbReference type="NCBI Taxonomy" id="66713"/>
    <lineage>
        <taxon>Eukaryota</taxon>
        <taxon>Metazoa</taxon>
        <taxon>Spiralia</taxon>
        <taxon>Lophotrochozoa</taxon>
        <taxon>Mollusca</taxon>
        <taxon>Bivalvia</taxon>
        <taxon>Autobranchia</taxon>
        <taxon>Pteriomorphia</taxon>
        <taxon>Pterioida</taxon>
        <taxon>Pterioidea</taxon>
        <taxon>Pteriidae</taxon>
        <taxon>Pinctada</taxon>
    </lineage>
</organism>
<dbReference type="PANTHER" id="PTHR22839:SF0">
    <property type="entry name" value="THO COMPLEX SUBUNIT 3"/>
    <property type="match status" value="1"/>
</dbReference>
<comment type="caution">
    <text evidence="5">The sequence shown here is derived from an EMBL/GenBank/DDBJ whole genome shotgun (WGS) entry which is preliminary data.</text>
</comment>
<dbReference type="PROSITE" id="PS50082">
    <property type="entry name" value="WD_REPEATS_2"/>
    <property type="match status" value="3"/>
</dbReference>
<feature type="repeat" description="WD" evidence="4">
    <location>
        <begin position="22"/>
        <end position="63"/>
    </location>
</feature>
<evidence type="ECO:0000256" key="2">
    <source>
        <dbReference type="ARBA" id="ARBA00022737"/>
    </source>
</evidence>
<feature type="repeat" description="WD" evidence="4">
    <location>
        <begin position="68"/>
        <end position="110"/>
    </location>
</feature>
<dbReference type="InterPro" id="IPR020472">
    <property type="entry name" value="WD40_PAC1"/>
</dbReference>
<protein>
    <recommendedName>
        <fullName evidence="7">THO complex subunit 3</fullName>
    </recommendedName>
</protein>
<proteinExistence type="inferred from homology"/>
<keyword evidence="2" id="KW-0677">Repeat</keyword>
<keyword evidence="1 4" id="KW-0853">WD repeat</keyword>
<evidence type="ECO:0000256" key="1">
    <source>
        <dbReference type="ARBA" id="ARBA00022574"/>
    </source>
</evidence>
<reference evidence="5" key="1">
    <citation type="submission" date="2019-08" db="EMBL/GenBank/DDBJ databases">
        <title>The improved chromosome-level genome for the pearl oyster Pinctada fucata martensii using PacBio sequencing and Hi-C.</title>
        <authorList>
            <person name="Zheng Z."/>
        </authorList>
    </citation>
    <scope>NUCLEOTIDE SEQUENCE</scope>
    <source>
        <strain evidence="5">ZZ-2019</strain>
        <tissue evidence="5">Adductor muscle</tissue>
    </source>
</reference>
<comment type="similarity">
    <text evidence="3">Belongs to the THOC3 family.</text>
</comment>
<keyword evidence="6" id="KW-1185">Reference proteome</keyword>
<dbReference type="InterPro" id="IPR015943">
    <property type="entry name" value="WD40/YVTN_repeat-like_dom_sf"/>
</dbReference>
<dbReference type="Proteomes" id="UP001186944">
    <property type="component" value="Unassembled WGS sequence"/>
</dbReference>
<dbReference type="InterPro" id="IPR001680">
    <property type="entry name" value="WD40_rpt"/>
</dbReference>
<evidence type="ECO:0000313" key="5">
    <source>
        <dbReference type="EMBL" id="KAK3095340.1"/>
    </source>
</evidence>
<dbReference type="PANTHER" id="PTHR22839">
    <property type="entry name" value="THO COMPLEX SUBUNIT 3 THO3"/>
    <property type="match status" value="1"/>
</dbReference>
<feature type="repeat" description="WD" evidence="4">
    <location>
        <begin position="193"/>
        <end position="234"/>
    </location>
</feature>
<dbReference type="Pfam" id="PF25174">
    <property type="entry name" value="Beta-prop_THOC3"/>
    <property type="match status" value="1"/>
</dbReference>
<dbReference type="InterPro" id="IPR040132">
    <property type="entry name" value="Tex1/THOC3"/>
</dbReference>
<gene>
    <name evidence="5" type="ORF">FSP39_013422</name>
</gene>
<evidence type="ECO:0000313" key="6">
    <source>
        <dbReference type="Proteomes" id="UP001186944"/>
    </source>
</evidence>
<evidence type="ECO:0000256" key="4">
    <source>
        <dbReference type="PROSITE-ProRule" id="PRU00221"/>
    </source>
</evidence>
<dbReference type="PROSITE" id="PS50294">
    <property type="entry name" value="WD_REPEATS_REGION"/>
    <property type="match status" value="3"/>
</dbReference>